<evidence type="ECO:0000313" key="5">
    <source>
        <dbReference type="EMBL" id="RIA56012.1"/>
    </source>
</evidence>
<dbReference type="Pfam" id="PF03632">
    <property type="entry name" value="Glyco_hydro_65m"/>
    <property type="match status" value="1"/>
</dbReference>
<dbReference type="InterPro" id="IPR012341">
    <property type="entry name" value="6hp_glycosidase-like_sf"/>
</dbReference>
<keyword evidence="6" id="KW-1185">Reference proteome</keyword>
<dbReference type="Gene3D" id="1.10.150.240">
    <property type="entry name" value="Putative phosphatase, domain 2"/>
    <property type="match status" value="1"/>
</dbReference>
<reference evidence="5 6" key="1">
    <citation type="submission" date="2018-08" db="EMBL/GenBank/DDBJ databases">
        <title>Genomic Encyclopedia of Archaeal and Bacterial Type Strains, Phase II (KMG-II): from individual species to whole genera.</title>
        <authorList>
            <person name="Goeker M."/>
        </authorList>
    </citation>
    <scope>NUCLEOTIDE SEQUENCE [LARGE SCALE GENOMIC DNA]</scope>
    <source>
        <strain evidence="5 6">DSM 5002</strain>
    </source>
</reference>
<dbReference type="InterPro" id="IPR008928">
    <property type="entry name" value="6-hairpin_glycosidase_sf"/>
</dbReference>
<dbReference type="GO" id="GO:0005975">
    <property type="term" value="P:carbohydrate metabolic process"/>
    <property type="evidence" value="ECO:0007669"/>
    <property type="project" value="InterPro"/>
</dbReference>
<sequence>MPATETIAISADHFDAAIFDLDGVITDTARTHASAWKRLFDAFLRQRQGPDFQPFQIERDYYGYVDGRPRYEGVQSFLDSRGITLPCGDPSDAPGMDTICALGNAKNAHFREAVASEGVKVFEDAPALIRKLRAAGIKVGMVTASRNGALIVEAAGLENLFDARVDGVDIAESNLQGKPAPDSFVECARRLEAAPRRSIVFEDALVGVEAGRRGGFGLVIGVDRQEAGHALMRHGADVVVSDFGRIVVDAPANPDRDRHQWSLVCDGFAPEQEGLREALCTLGNGYFATRGAAQEASADDVHYPGTYLAGGYDRLKTHIAGEVIENEDLVNFPNWLPLNFRPEDGDWLELTKANILDYRLELNLRHGLLLRTLRIEDAQGRRTRIESRRFVHMTARHYAGIKTIITAENWSGPVQLRSALDGRVTNSGVARYGDLRGDHLEPTGQGNGEETPIWLRVRTKQSRIEMAQAARTTVYRNGTAIDCTRTLTSEAGHVAEDLNFALQEGRPVSVEKIVALYTSRDTAISEAALEACNAVERAPRFPDLERSHADAWDRLWQRAEIAIRDGGIDHPTKLLRLHAFHLLQVMSPNTVEFDAGVPARGLHGEAYRGHVFWDELFIFPFFNIRFPEIARALIDYRHRRLDAARRLARQAGFKGAMYPWQSGSNGREESQRLHLNPKSGRWIPDNTHLQRHVSAAIAYNVWQHYQATSDIQFLRRCGAEMLLEIGRFWASLTQWNPSRERYEIRGVMGPDEYHDGYPDAETPGIDNNAYTNIMAVWCLSTAQECLDLLPPGWRQEIREDIALTDDELDHWADIKHKMFVPFHDDGLISQFEGYETLKEFDWEGYREKYDTIERLDRILEAEGDTPNRYKLSKQADVLMLFYLFSAEQLTALLHQLGYDFDPASIPRNVEYYLRRTAHGSSLSRVVHSWVLARADRERSWRLFHEALRNDVAYRENSTTHEGIHLGAMAATVDIIQRCYAGMELRHGRLWLHPCLPDELNELSFTMVYQNNELDVHIGRDAIRLHAAHYAKEPAEVFINGEPCTIRPGKTLERPLS</sequence>
<dbReference type="Pfam" id="PF00702">
    <property type="entry name" value="Hydrolase"/>
    <property type="match status" value="1"/>
</dbReference>
<evidence type="ECO:0000313" key="6">
    <source>
        <dbReference type="Proteomes" id="UP000266273"/>
    </source>
</evidence>
<dbReference type="RefSeq" id="WP_119060849.1">
    <property type="nucleotide sequence ID" value="NZ_QXDF01000001.1"/>
</dbReference>
<dbReference type="Pfam" id="PF03636">
    <property type="entry name" value="Glyco_hydro_65N"/>
    <property type="match status" value="1"/>
</dbReference>
<dbReference type="SUPFAM" id="SSF56784">
    <property type="entry name" value="HAD-like"/>
    <property type="match status" value="1"/>
</dbReference>
<dbReference type="InterPro" id="IPR037018">
    <property type="entry name" value="GH65_N"/>
</dbReference>
<dbReference type="SFLD" id="SFLDG01129">
    <property type="entry name" value="C1.5:_HAD__Beta-PGM__Phosphata"/>
    <property type="match status" value="1"/>
</dbReference>
<dbReference type="InterPro" id="IPR006439">
    <property type="entry name" value="HAD-SF_hydro_IA"/>
</dbReference>
<dbReference type="InterPro" id="IPR023198">
    <property type="entry name" value="PGP-like_dom2"/>
</dbReference>
<dbReference type="Gene3D" id="1.50.10.10">
    <property type="match status" value="1"/>
</dbReference>
<dbReference type="FunFam" id="1.50.10.10:FF:000053">
    <property type="entry name" value="Putative glycosyl hydrolase"/>
    <property type="match status" value="1"/>
</dbReference>
<dbReference type="AlphaFoldDB" id="A0A397Q4F6"/>
<dbReference type="NCBIfam" id="TIGR01509">
    <property type="entry name" value="HAD-SF-IA-v3"/>
    <property type="match status" value="1"/>
</dbReference>
<dbReference type="Proteomes" id="UP000266273">
    <property type="component" value="Unassembled WGS sequence"/>
</dbReference>
<dbReference type="SUPFAM" id="SSF74650">
    <property type="entry name" value="Galactose mutarotase-like"/>
    <property type="match status" value="1"/>
</dbReference>
<dbReference type="Gene3D" id="2.70.98.40">
    <property type="entry name" value="Glycoside hydrolase, family 65, N-terminal domain"/>
    <property type="match status" value="1"/>
</dbReference>
<feature type="domain" description="Glycoside hydrolase family 65 C-terminal" evidence="3">
    <location>
        <begin position="982"/>
        <end position="1044"/>
    </location>
</feature>
<dbReference type="Pfam" id="PF03633">
    <property type="entry name" value="Glyco_hydro_65C"/>
    <property type="match status" value="1"/>
</dbReference>
<gene>
    <name evidence="5" type="ORF">BXY53_1103</name>
</gene>
<dbReference type="GO" id="GO:0030246">
    <property type="term" value="F:carbohydrate binding"/>
    <property type="evidence" value="ECO:0007669"/>
    <property type="project" value="InterPro"/>
</dbReference>
<dbReference type="InterPro" id="IPR005195">
    <property type="entry name" value="Glyco_hydro_65_M"/>
</dbReference>
<protein>
    <submittedName>
        <fullName evidence="5">HAD superfamily hydrolase (TIGR01509 family)/beta-phosphoglucomutase family hydrolase</fullName>
    </submittedName>
</protein>
<dbReference type="InterPro" id="IPR036412">
    <property type="entry name" value="HAD-like_sf"/>
</dbReference>
<name>A0A397Q4F6_9HYPH</name>
<dbReference type="InterPro" id="IPR011013">
    <property type="entry name" value="Gal_mutarotase_sf_dom"/>
</dbReference>
<evidence type="ECO:0000259" key="4">
    <source>
        <dbReference type="Pfam" id="PF03636"/>
    </source>
</evidence>
<dbReference type="Gene3D" id="2.60.420.10">
    <property type="entry name" value="Maltose phosphorylase, domain 3"/>
    <property type="match status" value="1"/>
</dbReference>
<dbReference type="InterPro" id="IPR023214">
    <property type="entry name" value="HAD_sf"/>
</dbReference>
<proteinExistence type="inferred from homology"/>
<dbReference type="GO" id="GO:0004553">
    <property type="term" value="F:hydrolase activity, hydrolyzing O-glycosyl compounds"/>
    <property type="evidence" value="ECO:0007669"/>
    <property type="project" value="TreeGrafter"/>
</dbReference>
<evidence type="ECO:0000259" key="3">
    <source>
        <dbReference type="Pfam" id="PF03633"/>
    </source>
</evidence>
<comment type="similarity">
    <text evidence="1">Belongs to the HAD-like hydrolase superfamily. CbbY/CbbZ/Gph/YieH family.</text>
</comment>
<dbReference type="Gene3D" id="3.40.50.1000">
    <property type="entry name" value="HAD superfamily/HAD-like"/>
    <property type="match status" value="1"/>
</dbReference>
<evidence type="ECO:0000256" key="1">
    <source>
        <dbReference type="ARBA" id="ARBA00006171"/>
    </source>
</evidence>
<dbReference type="OrthoDB" id="414934at2"/>
<dbReference type="PANTHER" id="PTHR11051">
    <property type="entry name" value="GLYCOSYL HYDROLASE-RELATED"/>
    <property type="match status" value="1"/>
</dbReference>
<dbReference type="NCBIfam" id="TIGR02009">
    <property type="entry name" value="PGMB-YQAB-SF"/>
    <property type="match status" value="1"/>
</dbReference>
<dbReference type="InterPro" id="IPR005196">
    <property type="entry name" value="Glyco_hydro_65_N"/>
</dbReference>
<feature type="domain" description="Glycoside hydrolase family 65 N-terminal" evidence="4">
    <location>
        <begin position="266"/>
        <end position="520"/>
    </location>
</feature>
<keyword evidence="5" id="KW-0378">Hydrolase</keyword>
<dbReference type="InterPro" id="IPR005194">
    <property type="entry name" value="Glyco_hydro_65_C"/>
</dbReference>
<evidence type="ECO:0000259" key="2">
    <source>
        <dbReference type="Pfam" id="PF03632"/>
    </source>
</evidence>
<organism evidence="5 6">
    <name type="scientific">Dichotomicrobium thermohalophilum</name>
    <dbReference type="NCBI Taxonomy" id="933063"/>
    <lineage>
        <taxon>Bacteria</taxon>
        <taxon>Pseudomonadati</taxon>
        <taxon>Pseudomonadota</taxon>
        <taxon>Alphaproteobacteria</taxon>
        <taxon>Hyphomicrobiales</taxon>
        <taxon>Hyphomicrobiaceae</taxon>
        <taxon>Dichotomicrobium</taxon>
    </lineage>
</organism>
<dbReference type="GO" id="GO:0016757">
    <property type="term" value="F:glycosyltransferase activity"/>
    <property type="evidence" value="ECO:0007669"/>
    <property type="project" value="UniProtKB-ARBA"/>
</dbReference>
<accession>A0A397Q4F6</accession>
<comment type="caution">
    <text evidence="5">The sequence shown here is derived from an EMBL/GenBank/DDBJ whole genome shotgun (WGS) entry which is preliminary data.</text>
</comment>
<dbReference type="PANTHER" id="PTHR11051:SF8">
    <property type="entry name" value="PROTEIN-GLUCOSYLGALACTOSYLHYDROXYLYSINE GLUCOSIDASE"/>
    <property type="match status" value="1"/>
</dbReference>
<dbReference type="SFLD" id="SFLDS00003">
    <property type="entry name" value="Haloacid_Dehalogenase"/>
    <property type="match status" value="1"/>
</dbReference>
<dbReference type="SUPFAM" id="SSF48208">
    <property type="entry name" value="Six-hairpin glycosidases"/>
    <property type="match status" value="1"/>
</dbReference>
<dbReference type="EMBL" id="QXDF01000001">
    <property type="protein sequence ID" value="RIA56012.1"/>
    <property type="molecule type" value="Genomic_DNA"/>
</dbReference>
<dbReference type="InterPro" id="IPR010976">
    <property type="entry name" value="B-phosphoglucomutase_hydrolase"/>
</dbReference>
<feature type="domain" description="Glycoside hydrolase family 65 central catalytic" evidence="2">
    <location>
        <begin position="576"/>
        <end position="972"/>
    </location>
</feature>